<gene>
    <name evidence="2" type="ORF">HX095_01440</name>
</gene>
<dbReference type="RefSeq" id="WP_286484730.1">
    <property type="nucleotide sequence ID" value="NZ_JACALR010000001.1"/>
</dbReference>
<dbReference type="AlphaFoldDB" id="A0AAW7DE70"/>
<dbReference type="EMBL" id="JACALR010000001">
    <property type="protein sequence ID" value="MDM1549875.1"/>
    <property type="molecule type" value="Genomic_DNA"/>
</dbReference>
<evidence type="ECO:0000313" key="2">
    <source>
        <dbReference type="EMBL" id="MDM1549875.1"/>
    </source>
</evidence>
<proteinExistence type="predicted"/>
<dbReference type="PROSITE" id="PS51257">
    <property type="entry name" value="PROKAR_LIPOPROTEIN"/>
    <property type="match status" value="1"/>
</dbReference>
<evidence type="ECO:0000256" key="1">
    <source>
        <dbReference type="SAM" id="MobiDB-lite"/>
    </source>
</evidence>
<name>A0AAW7DE70_9FLAO</name>
<dbReference type="Proteomes" id="UP001173578">
    <property type="component" value="Unassembled WGS sequence"/>
</dbReference>
<organism evidence="2 3">
    <name type="scientific">Empedobacter falsenii</name>
    <dbReference type="NCBI Taxonomy" id="343874"/>
    <lineage>
        <taxon>Bacteria</taxon>
        <taxon>Pseudomonadati</taxon>
        <taxon>Bacteroidota</taxon>
        <taxon>Flavobacteriia</taxon>
        <taxon>Flavobacteriales</taxon>
        <taxon>Weeksellaceae</taxon>
        <taxon>Empedobacter</taxon>
    </lineage>
</organism>
<reference evidence="2" key="1">
    <citation type="submission" date="2020-06" db="EMBL/GenBank/DDBJ databases">
        <authorList>
            <person name="Dong N."/>
        </authorList>
    </citation>
    <scope>NUCLEOTIDE SEQUENCE</scope>
    <source>
        <strain evidence="2">210</strain>
    </source>
</reference>
<comment type="caution">
    <text evidence="2">The sequence shown here is derived from an EMBL/GenBank/DDBJ whole genome shotgun (WGS) entry which is preliminary data.</text>
</comment>
<evidence type="ECO:0000313" key="3">
    <source>
        <dbReference type="Proteomes" id="UP001173578"/>
    </source>
</evidence>
<feature type="region of interest" description="Disordered" evidence="1">
    <location>
        <begin position="22"/>
        <end position="41"/>
    </location>
</feature>
<reference evidence="2" key="2">
    <citation type="journal article" date="2022" name="Sci. Total Environ.">
        <title>Prevalence, transmission, and molecular epidemiology of tet(X)-positive bacteria among humans, animals, and environmental niches in China: An epidemiological, and genomic-based study.</title>
        <authorList>
            <person name="Dong N."/>
            <person name="Zeng Y."/>
            <person name="Cai C."/>
            <person name="Sun C."/>
            <person name="Lu J."/>
            <person name="Liu C."/>
            <person name="Zhou H."/>
            <person name="Sun Q."/>
            <person name="Shu L."/>
            <person name="Wang H."/>
            <person name="Wang Y."/>
            <person name="Wang S."/>
            <person name="Wu C."/>
            <person name="Chan E.W."/>
            <person name="Chen G."/>
            <person name="Shen Z."/>
            <person name="Chen S."/>
            <person name="Zhang R."/>
        </authorList>
    </citation>
    <scope>NUCLEOTIDE SEQUENCE</scope>
    <source>
        <strain evidence="2">210</strain>
    </source>
</reference>
<accession>A0AAW7DE70</accession>
<sequence>MDKLLPIFAAFVIFSCQEDEATTPVKEQPTSPQPTNPQPTETEIFKFDKNVSILDKHYYKGPDGKDYPAEAEPFFKKTWTLYEDPSVKSIELKKDSIIINEELKTSKYKSTVEENNLYVADGTRKLLLGRIDKTTNSFYLFKHFESYAVVDIENGGAAYGKSSFFGKITKDNIFPRIIDKPESLKQEGAYVFWNNVEYKFVK</sequence>
<protein>
    <submittedName>
        <fullName evidence="2">Uncharacterized protein</fullName>
    </submittedName>
</protein>